<keyword evidence="2" id="KW-1185">Reference proteome</keyword>
<organism evidence="1 2">
    <name type="scientific">Pelotalea chapellei</name>
    <dbReference type="NCBI Taxonomy" id="44671"/>
    <lineage>
        <taxon>Bacteria</taxon>
        <taxon>Pseudomonadati</taxon>
        <taxon>Thermodesulfobacteriota</taxon>
        <taxon>Desulfuromonadia</taxon>
        <taxon>Geobacterales</taxon>
        <taxon>Geobacteraceae</taxon>
        <taxon>Pelotalea</taxon>
    </lineage>
</organism>
<proteinExistence type="predicted"/>
<name>A0ABS5U3R1_9BACT</name>
<dbReference type="RefSeq" id="WP_214296019.1">
    <property type="nucleotide sequence ID" value="NZ_JAHDYS010000001.1"/>
</dbReference>
<accession>A0ABS5U3R1</accession>
<comment type="caution">
    <text evidence="1">The sequence shown here is derived from an EMBL/GenBank/DDBJ whole genome shotgun (WGS) entry which is preliminary data.</text>
</comment>
<evidence type="ECO:0000313" key="2">
    <source>
        <dbReference type="Proteomes" id="UP000784128"/>
    </source>
</evidence>
<protein>
    <submittedName>
        <fullName evidence="1">Uncharacterized protein</fullName>
    </submittedName>
</protein>
<dbReference type="EMBL" id="JAHDYS010000001">
    <property type="protein sequence ID" value="MBT1070310.1"/>
    <property type="molecule type" value="Genomic_DNA"/>
</dbReference>
<evidence type="ECO:0000313" key="1">
    <source>
        <dbReference type="EMBL" id="MBT1070310.1"/>
    </source>
</evidence>
<dbReference type="Proteomes" id="UP000784128">
    <property type="component" value="Unassembled WGS sequence"/>
</dbReference>
<gene>
    <name evidence="1" type="ORF">KJB30_00785</name>
</gene>
<reference evidence="1 2" key="1">
    <citation type="submission" date="2021-05" db="EMBL/GenBank/DDBJ databases">
        <title>The draft genome of Geobacter chapellei DSM 13688.</title>
        <authorList>
            <person name="Xu Z."/>
            <person name="Masuda Y."/>
            <person name="Itoh H."/>
            <person name="Senoo K."/>
        </authorList>
    </citation>
    <scope>NUCLEOTIDE SEQUENCE [LARGE SCALE GENOMIC DNA]</scope>
    <source>
        <strain evidence="1 2">DSM 13688</strain>
    </source>
</reference>
<sequence length="291" mass="33356">MIDDTVKSATHPIRQHSIEVGNLAYQCRQVGYSLRLLAALIDTKSYGVVYQAMISAERGRGGKRGPTTHDHKYWLEKNAQHLLGPMKARGITPRRWCSAYGIELHSLFDPPELADPVVMGFLQEDFPEAYGLKLPPYVHDYEEVQGFQHIKLKKKKLHIYKLSNGTKMISQSKGKALSMACKVQGLIYQAERLRVLLQKGQAEALAWVPKKVKLEPDQLTEEEKFAMARLRHQANIDDMIEDLSTIPKWYPSAEHVAKEKLLYSILIQQYEWTEERIKNAVQGVRLKKGKY</sequence>